<sequence>MKTLPDNPDLGHLRRQAKDLLAGLRDTDRRVTLAGAQASLAEQYGFRTWADLKAEVDRRRGRAEIADPALARQLAARFGLDEVTGPMRSVARPDEMGRRWSLETDRGRWAPRTVDDVFPVTDGEANTLFQEAAARAGVALPAPVRSRSGASIESIEGNRWRVYEWRHSGPPLAAPVSASITHAVGDTLALLHGLRLPANEICPWSSVRLGTASWAELADTVAAKGVGWAPALAAAVPLLSELEKVGEGSAVPEPVLCHNNVTPGNVRLGMGGCLILTGWEHAAGLPPAWELCNALAAWAVDPRGGINVAAARALVDGYRARAGSLPSLSVDSFRGAATGLLNYVAGQADVALAAQGEQDQRYADRNMRHLLTHLPSPTTYQQVLDAALTADETAPAAARR</sequence>
<dbReference type="Gene3D" id="3.90.1200.10">
    <property type="match status" value="1"/>
</dbReference>
<dbReference type="EMBL" id="JBHTAC010000004">
    <property type="protein sequence ID" value="MFC7241992.1"/>
    <property type="molecule type" value="Genomic_DNA"/>
</dbReference>
<dbReference type="InterPro" id="IPR011009">
    <property type="entry name" value="Kinase-like_dom_sf"/>
</dbReference>
<evidence type="ECO:0008006" key="3">
    <source>
        <dbReference type="Google" id="ProtNLM"/>
    </source>
</evidence>
<keyword evidence="2" id="KW-1185">Reference proteome</keyword>
<name>A0ABW2GQ05_9ACTN</name>
<accession>A0ABW2GQ05</accession>
<organism evidence="1 2">
    <name type="scientific">Catellatospora aurea</name>
    <dbReference type="NCBI Taxonomy" id="1337874"/>
    <lineage>
        <taxon>Bacteria</taxon>
        <taxon>Bacillati</taxon>
        <taxon>Actinomycetota</taxon>
        <taxon>Actinomycetes</taxon>
        <taxon>Micromonosporales</taxon>
        <taxon>Micromonosporaceae</taxon>
        <taxon>Catellatospora</taxon>
    </lineage>
</organism>
<dbReference type="Proteomes" id="UP001596392">
    <property type="component" value="Unassembled WGS sequence"/>
</dbReference>
<protein>
    <recommendedName>
        <fullName evidence="3">Ser/Thr protein kinase RdoA (MazF antagonist)</fullName>
    </recommendedName>
</protein>
<gene>
    <name evidence="1" type="ORF">ACFQO7_05805</name>
</gene>
<evidence type="ECO:0000313" key="2">
    <source>
        <dbReference type="Proteomes" id="UP001596392"/>
    </source>
</evidence>
<dbReference type="SUPFAM" id="SSF56112">
    <property type="entry name" value="Protein kinase-like (PK-like)"/>
    <property type="match status" value="1"/>
</dbReference>
<dbReference type="RefSeq" id="WP_376805428.1">
    <property type="nucleotide sequence ID" value="NZ_JBHTAC010000004.1"/>
</dbReference>
<proteinExistence type="predicted"/>
<evidence type="ECO:0000313" key="1">
    <source>
        <dbReference type="EMBL" id="MFC7241992.1"/>
    </source>
</evidence>
<reference evidence="2" key="1">
    <citation type="journal article" date="2019" name="Int. J. Syst. Evol. Microbiol.">
        <title>The Global Catalogue of Microorganisms (GCM) 10K type strain sequencing project: providing services to taxonomists for standard genome sequencing and annotation.</title>
        <authorList>
            <consortium name="The Broad Institute Genomics Platform"/>
            <consortium name="The Broad Institute Genome Sequencing Center for Infectious Disease"/>
            <person name="Wu L."/>
            <person name="Ma J."/>
        </authorList>
    </citation>
    <scope>NUCLEOTIDE SEQUENCE [LARGE SCALE GENOMIC DNA]</scope>
    <source>
        <strain evidence="2">CGMCC 1.9106</strain>
    </source>
</reference>
<comment type="caution">
    <text evidence="1">The sequence shown here is derived from an EMBL/GenBank/DDBJ whole genome shotgun (WGS) entry which is preliminary data.</text>
</comment>